<dbReference type="GeneID" id="28726578"/>
<proteinExistence type="predicted"/>
<feature type="region of interest" description="Disordered" evidence="1">
    <location>
        <begin position="1"/>
        <end position="25"/>
    </location>
</feature>
<feature type="compositionally biased region" description="Polar residues" evidence="1">
    <location>
        <begin position="179"/>
        <end position="205"/>
    </location>
</feature>
<accession>A0A0N0RS26</accession>
<dbReference type="EMBL" id="LGAV01000006">
    <property type="protein sequence ID" value="KOS13522.1"/>
    <property type="molecule type" value="Genomic_DNA"/>
</dbReference>
<dbReference type="RefSeq" id="XP_017991154.1">
    <property type="nucleotide sequence ID" value="XM_018134703.1"/>
</dbReference>
<keyword evidence="3" id="KW-1185">Reference proteome</keyword>
<gene>
    <name evidence="2" type="ORF">Malapachy_0171</name>
</gene>
<dbReference type="OrthoDB" id="9995831at2759"/>
<reference evidence="2 3" key="1">
    <citation type="submission" date="2015-07" db="EMBL/GenBank/DDBJ databases">
        <title>Draft Genome Sequence of Malassezia furfur CBS1878 and Malassezia pachydermatis CBS1879.</title>
        <authorList>
            <person name="Triana S."/>
            <person name="Ohm R."/>
            <person name="Gonzalez A."/>
            <person name="DeCock H."/>
            <person name="Restrepo S."/>
            <person name="Celis A."/>
        </authorList>
    </citation>
    <scope>NUCLEOTIDE SEQUENCE [LARGE SCALE GENOMIC DNA]</scope>
    <source>
        <strain evidence="2 3">CBS 1879</strain>
    </source>
</reference>
<sequence length="366" mass="40474">MGLTLRDIGSPMTEDSEFDGGGGAPPSPSTLTDIILTLHASLYGAKRSAEEIKEMVWRYYDSNAVFDSPFVSAHGSNRIIDQFMMAFSLPGLDVRSELRDVICSDFEFDGTRAGIIDHTVTVTFFPNIFGRPRQTPLSGRFTPGPLASQGSITPHPFLNYPMSSGDHHGPVRRRTGMSYVQSPLTPSTPFLNAPTSASGSNSMHSSRPRTPGWVQESSLSAPGLATSNGALDSSPVQASRGDSVPMEALPEQERHEVPPLAALSSGMPQDAVKSHWTAPQGLGRRPLWVLIYDILHPLEILRAFFSVELRIFSRLEFNEAGRIVRHEDTWSVRELVDGTLPFLSLFYNLQRFLTGLFMSWLIHMWR</sequence>
<dbReference type="AlphaFoldDB" id="A0A0N0RS26"/>
<evidence type="ECO:0000256" key="1">
    <source>
        <dbReference type="SAM" id="MobiDB-lite"/>
    </source>
</evidence>
<organism evidence="2 3">
    <name type="scientific">Malassezia pachydermatis</name>
    <dbReference type="NCBI Taxonomy" id="77020"/>
    <lineage>
        <taxon>Eukaryota</taxon>
        <taxon>Fungi</taxon>
        <taxon>Dikarya</taxon>
        <taxon>Basidiomycota</taxon>
        <taxon>Ustilaginomycotina</taxon>
        <taxon>Malasseziomycetes</taxon>
        <taxon>Malasseziales</taxon>
        <taxon>Malasseziaceae</taxon>
        <taxon>Malassezia</taxon>
    </lineage>
</organism>
<feature type="region of interest" description="Disordered" evidence="1">
    <location>
        <begin position="179"/>
        <end position="243"/>
    </location>
</feature>
<feature type="compositionally biased region" description="Polar residues" evidence="1">
    <location>
        <begin position="215"/>
        <end position="237"/>
    </location>
</feature>
<dbReference type="Proteomes" id="UP000037751">
    <property type="component" value="Unassembled WGS sequence"/>
</dbReference>
<comment type="caution">
    <text evidence="2">The sequence shown here is derived from an EMBL/GenBank/DDBJ whole genome shotgun (WGS) entry which is preliminary data.</text>
</comment>
<name>A0A0N0RS26_9BASI</name>
<evidence type="ECO:0000313" key="3">
    <source>
        <dbReference type="Proteomes" id="UP000037751"/>
    </source>
</evidence>
<protein>
    <submittedName>
        <fullName evidence="2">Uncharacterized protein</fullName>
    </submittedName>
</protein>
<dbReference type="VEuPathDB" id="FungiDB:Malapachy_0171"/>
<evidence type="ECO:0000313" key="2">
    <source>
        <dbReference type="EMBL" id="KOS13522.1"/>
    </source>
</evidence>